<dbReference type="Proteomes" id="UP001432046">
    <property type="component" value="Chromosome"/>
</dbReference>
<dbReference type="SUPFAM" id="SSF50969">
    <property type="entry name" value="YVTN repeat-like/Quinoprotein amine dehydrogenase"/>
    <property type="match status" value="1"/>
</dbReference>
<feature type="signal peptide" evidence="1">
    <location>
        <begin position="1"/>
        <end position="24"/>
    </location>
</feature>
<sequence>MSQRTKLIVFLLLSVLAYLGGAYAASADPHRIFWSPNGQNLGSPKIAAYAGSSAVAAMTAYNGGVLTAFAGAGRGYRIHWAAHGENLGGGPIVYDGSSPVTAMIEYQGGVLTAFSKAGGNGNRIWFSPNGQNLGGGELRYDGSSPITAMAPYAGGVLVAFSNAGGNGYRVWFSPDGKTLGGGQLVYDGSSPVVGMLPYDGGVLTAFTKAGPNGNRIHWSPNGQGLGAGPIVYDGGSPVMAMIAYRGGVLTAFTNAGPNKNRIHWSTNGQNLGGGEIRYDGSTVVRTMLPYNDGVFTAFINDDRGSKCGGPGDVACNLVQVIAVGSDQLRQAGREFDQMRLKFLASVVSGPALEQWLNASRNSSINGAMQMPPEMRDALQGWYSPKLMDKVRFKIGDGGELNLANNAIRFGQATAVTLIDVIVFKGPSEAVCPSLWAHEMKHIQQFDDWGVHSFSVQYMRSSNTVENPAYDVEQKYRQQNPQRC</sequence>
<keyword evidence="4" id="KW-1185">Reference proteome</keyword>
<name>A0ABZ2P3N3_9BRAD</name>
<evidence type="ECO:0000256" key="1">
    <source>
        <dbReference type="SAM" id="SignalP"/>
    </source>
</evidence>
<reference evidence="3" key="1">
    <citation type="journal article" date="2021" name="Int. J. Syst. Evol. Microbiol.">
        <title>Bradyrhizobium septentrionale sp. nov. (sv. septentrionale) and Bradyrhizobium quebecense sp. nov. (sv. septentrionale) associated with legumes native to Canada possess rearranged symbiosis genes and numerous insertion sequences.</title>
        <authorList>
            <person name="Bromfield E.S.P."/>
            <person name="Cloutier S."/>
        </authorList>
    </citation>
    <scope>NUCLEOTIDE SEQUENCE</scope>
    <source>
        <strain evidence="3">5S5</strain>
    </source>
</reference>
<organism evidence="3 4">
    <name type="scientific">Bradyrhizobium septentrionale</name>
    <dbReference type="NCBI Taxonomy" id="1404411"/>
    <lineage>
        <taxon>Bacteria</taxon>
        <taxon>Pseudomonadati</taxon>
        <taxon>Pseudomonadota</taxon>
        <taxon>Alphaproteobacteria</taxon>
        <taxon>Hyphomicrobiales</taxon>
        <taxon>Nitrobacteraceae</taxon>
        <taxon>Bradyrhizobium</taxon>
    </lineage>
</organism>
<accession>A0ABZ2P3N3</accession>
<dbReference type="InterPro" id="IPR011042">
    <property type="entry name" value="6-blade_b-propeller_TolB-like"/>
</dbReference>
<dbReference type="InterPro" id="IPR011044">
    <property type="entry name" value="Quino_amine_DH_bsu"/>
</dbReference>
<dbReference type="Gene3D" id="2.120.10.30">
    <property type="entry name" value="TolB, C-terminal domain"/>
    <property type="match status" value="1"/>
</dbReference>
<feature type="chain" id="PRO_5046135238" evidence="1">
    <location>
        <begin position="25"/>
        <end position="483"/>
    </location>
</feature>
<reference evidence="3" key="2">
    <citation type="submission" date="2024-03" db="EMBL/GenBank/DDBJ databases">
        <authorList>
            <person name="Bromfield E.S.P."/>
            <person name="Cloutier S."/>
        </authorList>
    </citation>
    <scope>NUCLEOTIDE SEQUENCE</scope>
    <source>
        <strain evidence="3">5S5</strain>
    </source>
</reference>
<evidence type="ECO:0000313" key="4">
    <source>
        <dbReference type="Proteomes" id="UP001432046"/>
    </source>
</evidence>
<feature type="domain" description="eCIS core" evidence="2">
    <location>
        <begin position="370"/>
        <end position="445"/>
    </location>
</feature>
<keyword evidence="1" id="KW-0732">Signal</keyword>
<dbReference type="RefSeq" id="WP_338834101.1">
    <property type="nucleotide sequence ID" value="NZ_CP147711.1"/>
</dbReference>
<dbReference type="EMBL" id="CP147711">
    <property type="protein sequence ID" value="WXC80809.1"/>
    <property type="molecule type" value="Genomic_DNA"/>
</dbReference>
<gene>
    <name evidence="3" type="ORF">WDK88_03960</name>
</gene>
<evidence type="ECO:0000259" key="2">
    <source>
        <dbReference type="Pfam" id="PF13699"/>
    </source>
</evidence>
<dbReference type="Pfam" id="PF13699">
    <property type="entry name" value="eCIS_core"/>
    <property type="match status" value="1"/>
</dbReference>
<protein>
    <submittedName>
        <fullName evidence="3">DUF4157 domain-containing protein</fullName>
    </submittedName>
</protein>
<proteinExistence type="predicted"/>
<dbReference type="InterPro" id="IPR025295">
    <property type="entry name" value="eCIS_core_dom"/>
</dbReference>
<evidence type="ECO:0000313" key="3">
    <source>
        <dbReference type="EMBL" id="WXC80809.1"/>
    </source>
</evidence>